<dbReference type="PANTHER" id="PTHR45712:SF11">
    <property type="entry name" value="BIGLYCAN"/>
    <property type="match status" value="1"/>
</dbReference>
<dbReference type="InterPro" id="IPR050333">
    <property type="entry name" value="SLRP"/>
</dbReference>
<dbReference type="Proteomes" id="UP000694542">
    <property type="component" value="Chromosome X"/>
</dbReference>
<sequence>MTGRSCPGRPRAGVCSPCSLRRLGHRPAPSPPQPPAPHAVPPHAHTRTCGGPSRPTGGPESSLPGMPTMWPLWLVASLLALSQALPFEQKGFWDFTLDDGLPMLNDEEASGAETTSGVPDLDALTPTYSAMCPFGCHCHLRVVQCSDLGLKAVPKEISPDTMLLDLQNNDISELRADDFKGLHHLYALVLVNNKISKIHEKAFSPLRKLQKLYISKNHLVEIPPNLPSSLVELRIHDNRIRKVPKGVFSGLRNMNCIEMGGNPLENSGFEPGAFDGLKLNYLRISEAKLTGIPKDLPETLNELHLDHNKIQAIELEDLLRYSKLYRLGLGHNQIRMIENGSLSFLPTLRELHLDNNKLSRVPSGLPDLKLLQVRAARRPHAGCPEPEGPSRALLCRWPAAPALPAPPRHLERSNHRDPC</sequence>
<dbReference type="AlphaFoldDB" id="A0A8C0Z085"/>
<evidence type="ECO:0000256" key="10">
    <source>
        <dbReference type="ARBA" id="ARBA00022974"/>
    </source>
</evidence>
<dbReference type="Pfam" id="PF13855">
    <property type="entry name" value="LRR_8"/>
    <property type="match status" value="3"/>
</dbReference>
<reference evidence="16" key="2">
    <citation type="submission" date="2025-08" db="UniProtKB">
        <authorList>
            <consortium name="Ensembl"/>
        </authorList>
    </citation>
    <scope>IDENTIFICATION</scope>
</reference>
<dbReference type="InterPro" id="IPR003591">
    <property type="entry name" value="Leu-rich_rpt_typical-subtyp"/>
</dbReference>
<evidence type="ECO:0000313" key="16">
    <source>
        <dbReference type="Ensembl" id="ENSCAFP00040027178.1"/>
    </source>
</evidence>
<evidence type="ECO:0000256" key="7">
    <source>
        <dbReference type="ARBA" id="ARBA00022614"/>
    </source>
</evidence>
<keyword evidence="8" id="KW-0732">Signal</keyword>
<evidence type="ECO:0000256" key="3">
    <source>
        <dbReference type="ARBA" id="ARBA00009811"/>
    </source>
</evidence>
<keyword evidence="9" id="KW-0677">Repeat</keyword>
<evidence type="ECO:0000259" key="15">
    <source>
        <dbReference type="SMART" id="SM00013"/>
    </source>
</evidence>
<dbReference type="SMART" id="SM00369">
    <property type="entry name" value="LRR_TYP"/>
    <property type="match status" value="7"/>
</dbReference>
<evidence type="ECO:0000256" key="2">
    <source>
        <dbReference type="ARBA" id="ARBA00004498"/>
    </source>
</evidence>
<dbReference type="Gene3D" id="3.80.10.10">
    <property type="entry name" value="Ribonuclease Inhibitor"/>
    <property type="match status" value="1"/>
</dbReference>
<keyword evidence="10" id="KW-0654">Proteoglycan</keyword>
<dbReference type="Pfam" id="PF01462">
    <property type="entry name" value="LRRNT"/>
    <property type="match status" value="1"/>
</dbReference>
<evidence type="ECO:0000256" key="8">
    <source>
        <dbReference type="ARBA" id="ARBA00022729"/>
    </source>
</evidence>
<feature type="compositionally biased region" description="Pro residues" evidence="14">
    <location>
        <begin position="28"/>
        <end position="40"/>
    </location>
</feature>
<evidence type="ECO:0000256" key="9">
    <source>
        <dbReference type="ARBA" id="ARBA00022737"/>
    </source>
</evidence>
<keyword evidence="5" id="KW-0964">Secreted</keyword>
<evidence type="ECO:0000256" key="1">
    <source>
        <dbReference type="ARBA" id="ARBA00002214"/>
    </source>
</evidence>
<dbReference type="OrthoDB" id="1111193at2759"/>
<comment type="similarity">
    <text evidence="3 13">Belongs to the small leucine-rich proteoglycan (SLRP) family. SLRP class I subfamily.</text>
</comment>
<dbReference type="InterPro" id="IPR000372">
    <property type="entry name" value="LRRNT"/>
</dbReference>
<comment type="function">
    <text evidence="1 13">May be involved in collagen fiber assembly.</text>
</comment>
<evidence type="ECO:0000313" key="17">
    <source>
        <dbReference type="Proteomes" id="UP000694542"/>
    </source>
</evidence>
<accession>A0A8C0Z085</accession>
<name>A0A8C0Z085_CANLF</name>
<evidence type="ECO:0000256" key="5">
    <source>
        <dbReference type="ARBA" id="ARBA00022525"/>
    </source>
</evidence>
<feature type="domain" description="LRRNT" evidence="15">
    <location>
        <begin position="131"/>
        <end position="163"/>
    </location>
</feature>
<dbReference type="PANTHER" id="PTHR45712">
    <property type="entry name" value="AGAP008170-PA"/>
    <property type="match status" value="1"/>
</dbReference>
<keyword evidence="7" id="KW-0433">Leucine-rich repeat</keyword>
<gene>
    <name evidence="16" type="primary">BGN</name>
</gene>
<dbReference type="InterPro" id="IPR001611">
    <property type="entry name" value="Leu-rich_rpt"/>
</dbReference>
<dbReference type="InterPro" id="IPR032675">
    <property type="entry name" value="LRR_dom_sf"/>
</dbReference>
<comment type="subunit">
    <text evidence="12">Homodimer. Forms a ternary complex with MFAP2 and ELN.</text>
</comment>
<dbReference type="SMART" id="SM00013">
    <property type="entry name" value="LRRNT"/>
    <property type="match status" value="1"/>
</dbReference>
<organism evidence="16 17">
    <name type="scientific">Canis lupus familiaris</name>
    <name type="common">Dog</name>
    <name type="synonym">Canis familiaris</name>
    <dbReference type="NCBI Taxonomy" id="9615"/>
    <lineage>
        <taxon>Eukaryota</taxon>
        <taxon>Metazoa</taxon>
        <taxon>Chordata</taxon>
        <taxon>Craniata</taxon>
        <taxon>Vertebrata</taxon>
        <taxon>Euteleostomi</taxon>
        <taxon>Mammalia</taxon>
        <taxon>Eutheria</taxon>
        <taxon>Laurasiatheria</taxon>
        <taxon>Carnivora</taxon>
        <taxon>Caniformia</taxon>
        <taxon>Canidae</taxon>
        <taxon>Canis</taxon>
    </lineage>
</organism>
<dbReference type="PROSITE" id="PS51450">
    <property type="entry name" value="LRR"/>
    <property type="match status" value="2"/>
</dbReference>
<feature type="region of interest" description="Disordered" evidence="14">
    <location>
        <begin position="19"/>
        <end position="64"/>
    </location>
</feature>
<reference evidence="16" key="1">
    <citation type="submission" date="2018-10" db="EMBL/GenBank/DDBJ databases">
        <title>De novo assembly of a Great Dane genome.</title>
        <authorList>
            <person name="Kidd J.M."/>
            <person name="Pendleton A.L."/>
            <person name="Shen F."/>
            <person name="Emery S."/>
        </authorList>
    </citation>
    <scope>NUCLEOTIDE SEQUENCE [LARGE SCALE GENOMIC DNA]</scope>
    <source>
        <strain evidence="16">Great Dane</strain>
    </source>
</reference>
<evidence type="ECO:0000256" key="13">
    <source>
        <dbReference type="RuleBase" id="RU364096"/>
    </source>
</evidence>
<comment type="subcellular location">
    <subcellularLocation>
        <location evidence="2 13">Secreted</location>
        <location evidence="2 13">Extracellular space</location>
        <location evidence="2 13">Extracellular matrix</location>
    </subcellularLocation>
</comment>
<evidence type="ECO:0000256" key="6">
    <source>
        <dbReference type="ARBA" id="ARBA00022530"/>
    </source>
</evidence>
<evidence type="ECO:0000256" key="12">
    <source>
        <dbReference type="ARBA" id="ARBA00025976"/>
    </source>
</evidence>
<protein>
    <recommendedName>
        <fullName evidence="4 13">Biglycan</fullName>
    </recommendedName>
</protein>
<evidence type="ECO:0000256" key="4">
    <source>
        <dbReference type="ARBA" id="ARBA00017012"/>
    </source>
</evidence>
<evidence type="ECO:0000256" key="14">
    <source>
        <dbReference type="SAM" id="MobiDB-lite"/>
    </source>
</evidence>
<dbReference type="SUPFAM" id="SSF52058">
    <property type="entry name" value="L domain-like"/>
    <property type="match status" value="1"/>
</dbReference>
<dbReference type="Ensembl" id="ENSCAFT00040031263.1">
    <property type="protein sequence ID" value="ENSCAFP00040027178.1"/>
    <property type="gene ID" value="ENSCAFG00040016907.1"/>
</dbReference>
<evidence type="ECO:0000256" key="11">
    <source>
        <dbReference type="ARBA" id="ARBA00023180"/>
    </source>
</evidence>
<keyword evidence="11" id="KW-0325">Glycoprotein</keyword>
<keyword evidence="6 13" id="KW-0272">Extracellular matrix</keyword>
<proteinExistence type="inferred from homology"/>